<feature type="compositionally biased region" description="Basic residues" evidence="6">
    <location>
        <begin position="173"/>
        <end position="200"/>
    </location>
</feature>
<gene>
    <name evidence="7" type="primary">RRS1</name>
    <name evidence="7" type="ORF">GWK47_050520</name>
</gene>
<dbReference type="InterPro" id="IPR007023">
    <property type="entry name" value="Ribosom_reg"/>
</dbReference>
<sequence length="242" mass="27160">MHTKRWVPRYGYRKIEAEKEKNWVKEVPGNADPYEDQFAKAAEMKKESIAKNEFQRLRNIAKSNKIKVPNVGVTGNEYASKKELNVAMHYAKNATASKGKFQPDLPNEKKAKGFGKKRKMEMTTGSGQAEKKRNIEVLEKMDKPHLNLDGAIHKEIRDDNVARDLDRKGGKVYGRRSKMGGRHRTKSDHKALKLGKGFKGKGKEHQGKPKSVPRKKTGAPNKMQGKGRPAGKGQMTGKGKGK</sequence>
<comment type="caution">
    <text evidence="7">The sequence shown here is derived from an EMBL/GenBank/DDBJ whole genome shotgun (WGS) entry which is preliminary data.</text>
</comment>
<comment type="function">
    <text evidence="5">Involved in ribosomal large subunit assembly.</text>
</comment>
<proteinExistence type="inferred from homology"/>
<feature type="region of interest" description="Disordered" evidence="6">
    <location>
        <begin position="97"/>
        <end position="133"/>
    </location>
</feature>
<evidence type="ECO:0000256" key="2">
    <source>
        <dbReference type="ARBA" id="ARBA00010077"/>
    </source>
</evidence>
<keyword evidence="8" id="KW-1185">Reference proteome</keyword>
<dbReference type="OrthoDB" id="28455at2759"/>
<feature type="region of interest" description="Disordered" evidence="6">
    <location>
        <begin position="166"/>
        <end position="242"/>
    </location>
</feature>
<evidence type="ECO:0000256" key="4">
    <source>
        <dbReference type="ARBA" id="ARBA00023242"/>
    </source>
</evidence>
<evidence type="ECO:0000256" key="3">
    <source>
        <dbReference type="ARBA" id="ARBA00022517"/>
    </source>
</evidence>
<organism evidence="7 8">
    <name type="scientific">Chionoecetes opilio</name>
    <name type="common">Atlantic snow crab</name>
    <name type="synonym">Cancer opilio</name>
    <dbReference type="NCBI Taxonomy" id="41210"/>
    <lineage>
        <taxon>Eukaryota</taxon>
        <taxon>Metazoa</taxon>
        <taxon>Ecdysozoa</taxon>
        <taxon>Arthropoda</taxon>
        <taxon>Crustacea</taxon>
        <taxon>Multicrustacea</taxon>
        <taxon>Malacostraca</taxon>
        <taxon>Eumalacostraca</taxon>
        <taxon>Eucarida</taxon>
        <taxon>Decapoda</taxon>
        <taxon>Pleocyemata</taxon>
        <taxon>Brachyura</taxon>
        <taxon>Eubrachyura</taxon>
        <taxon>Majoidea</taxon>
        <taxon>Majidae</taxon>
        <taxon>Chionoecetes</taxon>
    </lineage>
</organism>
<keyword evidence="4 5" id="KW-0539">Nucleus</keyword>
<evidence type="ECO:0000256" key="6">
    <source>
        <dbReference type="SAM" id="MobiDB-lite"/>
    </source>
</evidence>
<feature type="compositionally biased region" description="Gly residues" evidence="6">
    <location>
        <begin position="228"/>
        <end position="242"/>
    </location>
</feature>
<dbReference type="Proteomes" id="UP000770661">
    <property type="component" value="Unassembled WGS sequence"/>
</dbReference>
<keyword evidence="3 5" id="KW-0690">Ribosome biogenesis</keyword>
<comment type="similarity">
    <text evidence="2 5">Belongs to the RRS1 family.</text>
</comment>
<dbReference type="Pfam" id="PF04939">
    <property type="entry name" value="RRS1"/>
    <property type="match status" value="1"/>
</dbReference>
<accession>A0A8J4Y1I8</accession>
<protein>
    <recommendedName>
        <fullName evidence="5">Ribosome biogenesis regulatory protein</fullName>
    </recommendedName>
</protein>
<dbReference type="GO" id="GO:0005634">
    <property type="term" value="C:nucleus"/>
    <property type="evidence" value="ECO:0007669"/>
    <property type="project" value="UniProtKB-SubCell"/>
</dbReference>
<name>A0A8J4Y1I8_CHIOP</name>
<evidence type="ECO:0000313" key="7">
    <source>
        <dbReference type="EMBL" id="KAG0719423.1"/>
    </source>
</evidence>
<dbReference type="AlphaFoldDB" id="A0A8J4Y1I8"/>
<evidence type="ECO:0000256" key="1">
    <source>
        <dbReference type="ARBA" id="ARBA00004123"/>
    </source>
</evidence>
<reference evidence="7" key="1">
    <citation type="submission" date="2020-07" db="EMBL/GenBank/DDBJ databases">
        <title>The High-quality genome of the commercially important snow crab, Chionoecetes opilio.</title>
        <authorList>
            <person name="Jeong J.-H."/>
            <person name="Ryu S."/>
        </authorList>
    </citation>
    <scope>NUCLEOTIDE SEQUENCE</scope>
    <source>
        <strain evidence="7">MADBK_172401_WGS</strain>
        <tissue evidence="7">Digestive gland</tissue>
    </source>
</reference>
<dbReference type="EMBL" id="JACEEZ010014540">
    <property type="protein sequence ID" value="KAG0719423.1"/>
    <property type="molecule type" value="Genomic_DNA"/>
</dbReference>
<comment type="subcellular location">
    <subcellularLocation>
        <location evidence="1 5">Nucleus</location>
    </subcellularLocation>
</comment>
<evidence type="ECO:0000256" key="5">
    <source>
        <dbReference type="RuleBase" id="RU364132"/>
    </source>
</evidence>
<dbReference type="GO" id="GO:0042254">
    <property type="term" value="P:ribosome biogenesis"/>
    <property type="evidence" value="ECO:0007669"/>
    <property type="project" value="UniProtKB-KW"/>
</dbReference>
<evidence type="ECO:0000313" key="8">
    <source>
        <dbReference type="Proteomes" id="UP000770661"/>
    </source>
</evidence>